<dbReference type="SUPFAM" id="SSF102198">
    <property type="entry name" value="Putative cyclase"/>
    <property type="match status" value="1"/>
</dbReference>
<dbReference type="Proteomes" id="UP000252355">
    <property type="component" value="Unassembled WGS sequence"/>
</dbReference>
<dbReference type="GO" id="GO:0004061">
    <property type="term" value="F:arylformamidase activity"/>
    <property type="evidence" value="ECO:0007669"/>
    <property type="project" value="InterPro"/>
</dbReference>
<name>A0A367ZU13_9BACT</name>
<organism evidence="1 2">
    <name type="scientific">Candidatus Ozemobacter sibiricus</name>
    <dbReference type="NCBI Taxonomy" id="2268124"/>
    <lineage>
        <taxon>Bacteria</taxon>
        <taxon>Candidatus Ozemobacteria</taxon>
        <taxon>Candidatus Ozemobacterales</taxon>
        <taxon>Candidatus Ozemobacteraceae</taxon>
        <taxon>Candidatus Ozemobacter</taxon>
    </lineage>
</organism>
<protein>
    <submittedName>
        <fullName evidence="1">Metal-dependent hydrolase</fullName>
    </submittedName>
</protein>
<proteinExistence type="predicted"/>
<dbReference type="GO" id="GO:0019441">
    <property type="term" value="P:L-tryptophan catabolic process to kynurenine"/>
    <property type="evidence" value="ECO:0007669"/>
    <property type="project" value="InterPro"/>
</dbReference>
<dbReference type="AlphaFoldDB" id="A0A367ZU13"/>
<keyword evidence="1" id="KW-0378">Hydrolase</keyword>
<dbReference type="InterPro" id="IPR007325">
    <property type="entry name" value="KFase/CYL"/>
</dbReference>
<evidence type="ECO:0000313" key="2">
    <source>
        <dbReference type="Proteomes" id="UP000252355"/>
    </source>
</evidence>
<comment type="caution">
    <text evidence="1">The sequence shown here is derived from an EMBL/GenBank/DDBJ whole genome shotgun (WGS) entry which is preliminary data.</text>
</comment>
<dbReference type="PANTHER" id="PTHR31118">
    <property type="entry name" value="CYCLASE-LIKE PROTEIN 2"/>
    <property type="match status" value="1"/>
</dbReference>
<gene>
    <name evidence="1" type="ORF">OZSIB_2068</name>
</gene>
<dbReference type="Pfam" id="PF04199">
    <property type="entry name" value="Cyclase"/>
    <property type="match status" value="1"/>
</dbReference>
<accession>A0A367ZU13</accession>
<dbReference type="EMBL" id="QOQW01000002">
    <property type="protein sequence ID" value="RCK81199.1"/>
    <property type="molecule type" value="Genomic_DNA"/>
</dbReference>
<dbReference type="PANTHER" id="PTHR31118:SF32">
    <property type="entry name" value="KYNURENINE FORMAMIDASE"/>
    <property type="match status" value="1"/>
</dbReference>
<dbReference type="Gene3D" id="3.50.30.50">
    <property type="entry name" value="Putative cyclase"/>
    <property type="match status" value="1"/>
</dbReference>
<sequence length="262" mass="30371">MNVKMYDLTQRLSIHTPPWPSYMPLQVQYFKRIAGAHMGQGANGQIIKTSNHVGTHIDGEIHFVANGRTIGDTPLEEFCGEGVVVDISQDVEDYSLYSPEMLTKRADIRKGDILIINTGYHRYGWDQPEADEVRYMVKHPGPSPEFHEWALSMQFKWIGVDCGSADHPMNTILRQWHPKLFAEAEAKLRKKYKKSWDELFPYEDYYQVMHLKLFPKGLIHAENLGGDIDQLNNKRTWIGLFPWRAIELESCICRIVAFEFKK</sequence>
<evidence type="ECO:0000313" key="1">
    <source>
        <dbReference type="EMBL" id="RCK81199.1"/>
    </source>
</evidence>
<reference evidence="1 2" key="1">
    <citation type="submission" date="2018-05" db="EMBL/GenBank/DDBJ databases">
        <title>A metagenomic window into the 2 km-deep terrestrial subsurface aquifer revealed taxonomically and functionally diverse microbial community comprising novel uncultured bacterial lineages.</title>
        <authorList>
            <person name="Kadnikov V.V."/>
            <person name="Mardanov A.V."/>
            <person name="Beletsky A.V."/>
            <person name="Banks D."/>
            <person name="Pimenov N.V."/>
            <person name="Frank Y.A."/>
            <person name="Karnachuk O.V."/>
            <person name="Ravin N.V."/>
        </authorList>
    </citation>
    <scope>NUCLEOTIDE SEQUENCE [LARGE SCALE GENOMIC DNA]</scope>
    <source>
        <strain evidence="1">BY5</strain>
    </source>
</reference>
<dbReference type="InterPro" id="IPR037175">
    <property type="entry name" value="KFase_sf"/>
</dbReference>